<accession>A0A364LA78</accession>
<evidence type="ECO:0000313" key="11">
    <source>
        <dbReference type="Proteomes" id="UP000249363"/>
    </source>
</evidence>
<name>A0A364LA78_TALAM</name>
<dbReference type="SMART" id="SM01117">
    <property type="entry name" value="Cyt-b5"/>
    <property type="match status" value="1"/>
</dbReference>
<reference evidence="10 11" key="1">
    <citation type="journal article" date="2017" name="Biotechnol. Biofuels">
        <title>Differential beta-glucosidase expression as a function of carbon source availability in Talaromyces amestolkiae: a genomic and proteomic approach.</title>
        <authorList>
            <person name="de Eugenio L.I."/>
            <person name="Mendez-Liter J.A."/>
            <person name="Nieto-Dominguez M."/>
            <person name="Alonso L."/>
            <person name="Gil-Munoz J."/>
            <person name="Barriuso J."/>
            <person name="Prieto A."/>
            <person name="Martinez M.J."/>
        </authorList>
    </citation>
    <scope>NUCLEOTIDE SEQUENCE [LARGE SCALE GENOMIC DNA]</scope>
    <source>
        <strain evidence="10 11">CIB</strain>
    </source>
</reference>
<comment type="caution">
    <text evidence="10">The sequence shown here is derived from an EMBL/GenBank/DDBJ whole genome shotgun (WGS) entry which is preliminary data.</text>
</comment>
<dbReference type="GeneID" id="63797951"/>
<evidence type="ECO:0000259" key="9">
    <source>
        <dbReference type="PROSITE" id="PS51349"/>
    </source>
</evidence>
<dbReference type="InterPro" id="IPR018506">
    <property type="entry name" value="Cyt_B5_heme-BS"/>
</dbReference>
<evidence type="ECO:0008006" key="12">
    <source>
        <dbReference type="Google" id="ProtNLM"/>
    </source>
</evidence>
<dbReference type="FunFam" id="3.10.120.10:FF:000009">
    <property type="entry name" value="Cytochrome b2, mitochondrial, putative"/>
    <property type="match status" value="1"/>
</dbReference>
<evidence type="ECO:0000256" key="5">
    <source>
        <dbReference type="ARBA" id="ARBA00023004"/>
    </source>
</evidence>
<comment type="similarity">
    <text evidence="6">Belongs to the cytochrome b5 family.</text>
</comment>
<dbReference type="PROSITE" id="PS50255">
    <property type="entry name" value="CYTOCHROME_B5_2"/>
    <property type="match status" value="1"/>
</dbReference>
<evidence type="ECO:0000256" key="1">
    <source>
        <dbReference type="ARBA" id="ARBA00001917"/>
    </source>
</evidence>
<evidence type="ECO:0000256" key="7">
    <source>
        <dbReference type="SAM" id="MobiDB-lite"/>
    </source>
</evidence>
<sequence>MLDGAEVAKHNSRDSCWVIVHGKAYDVTKYIDRHPGGAEAILRYAGKDATEEYDKIHAEGTIEGALTEDKHLGDVDPTTIIKPTKSQSNRAEGKDPIPISMCLSVNDIELAASKSLPRDAWAYFHSASDNLGAERNNRVDWTKIILRPRVLRNVQRVDMTQTIMGQRSALPFFVAPAARAKMAHPEGEYCIVRGVARAGIPYCTSTVSSISHVDLAKVLGEETQTLKLDKGAVDGCLFFQLYAAIDPAETDARIQTAIDLGFKALVLTVDSAVVSKREEAERHLAEREWTDSRKIIDTAKWIRQFDDPTLSVLRGHHSCTLDWTEVKRLKELWARNTVNGPFAIKGIQTVEDAVMAVEEAGVSVIYLSNHGGRQCDDAPSAIRTLLEIRKFAPHLLDKAEFYLDGGIRRGADIVKAIALGAKGVAMGRPFMYALGAYGTEGVERVIKILREEIETTMRLTGVTRLDQLNPSYVDTTILERDLPQQLYTENGILKAKL</sequence>
<dbReference type="PROSITE" id="PS51349">
    <property type="entry name" value="FMN_HYDROXY_ACID_DH_2"/>
    <property type="match status" value="1"/>
</dbReference>
<feature type="domain" description="FMN hydroxy acid dehydrogenase" evidence="9">
    <location>
        <begin position="97"/>
        <end position="478"/>
    </location>
</feature>
<dbReference type="PANTHER" id="PTHR10578">
    <property type="entry name" value="S -2-HYDROXY-ACID OXIDASE-RELATED"/>
    <property type="match status" value="1"/>
</dbReference>
<keyword evidence="11" id="KW-1185">Reference proteome</keyword>
<dbReference type="Proteomes" id="UP000249363">
    <property type="component" value="Unassembled WGS sequence"/>
</dbReference>
<dbReference type="GO" id="GO:0016491">
    <property type="term" value="F:oxidoreductase activity"/>
    <property type="evidence" value="ECO:0007669"/>
    <property type="project" value="UniProtKB-KW"/>
</dbReference>
<evidence type="ECO:0000256" key="3">
    <source>
        <dbReference type="ARBA" id="ARBA00022723"/>
    </source>
</evidence>
<evidence type="ECO:0000256" key="6">
    <source>
        <dbReference type="RuleBase" id="RU362121"/>
    </source>
</evidence>
<organism evidence="10 11">
    <name type="scientific">Talaromyces amestolkiae</name>
    <dbReference type="NCBI Taxonomy" id="1196081"/>
    <lineage>
        <taxon>Eukaryota</taxon>
        <taxon>Fungi</taxon>
        <taxon>Dikarya</taxon>
        <taxon>Ascomycota</taxon>
        <taxon>Pezizomycotina</taxon>
        <taxon>Eurotiomycetes</taxon>
        <taxon>Eurotiomycetidae</taxon>
        <taxon>Eurotiales</taxon>
        <taxon>Trichocomaceae</taxon>
        <taxon>Talaromyces</taxon>
        <taxon>Talaromyces sect. Talaromyces</taxon>
    </lineage>
</organism>
<proteinExistence type="inferred from homology"/>
<protein>
    <recommendedName>
        <fullName evidence="12">Cytochrome b5 heme-binding domain-containing protein</fullName>
    </recommendedName>
</protein>
<dbReference type="RefSeq" id="XP_040737239.1">
    <property type="nucleotide sequence ID" value="XM_040881575.1"/>
</dbReference>
<gene>
    <name evidence="10" type="ORF">BHQ10_008737</name>
</gene>
<dbReference type="STRING" id="1196081.A0A364LA78"/>
<evidence type="ECO:0000256" key="2">
    <source>
        <dbReference type="ARBA" id="ARBA00022617"/>
    </source>
</evidence>
<keyword evidence="2 6" id="KW-0349">Heme</keyword>
<dbReference type="InterPro" id="IPR037396">
    <property type="entry name" value="FMN_HAD"/>
</dbReference>
<dbReference type="EMBL" id="MIKG01000020">
    <property type="protein sequence ID" value="RAO72725.1"/>
    <property type="molecule type" value="Genomic_DNA"/>
</dbReference>
<dbReference type="InterPro" id="IPR000262">
    <property type="entry name" value="FMN-dep_DH"/>
</dbReference>
<dbReference type="InterPro" id="IPR036400">
    <property type="entry name" value="Cyt_B5-like_heme/steroid_sf"/>
</dbReference>
<dbReference type="PRINTS" id="PR00363">
    <property type="entry name" value="CYTOCHROMEB5"/>
</dbReference>
<dbReference type="Gene3D" id="3.20.20.70">
    <property type="entry name" value="Aldolase class I"/>
    <property type="match status" value="1"/>
</dbReference>
<feature type="domain" description="Cytochrome b5 heme-binding" evidence="8">
    <location>
        <begin position="1"/>
        <end position="76"/>
    </location>
</feature>
<keyword evidence="5 6" id="KW-0408">Iron</keyword>
<dbReference type="Gene3D" id="3.10.120.10">
    <property type="entry name" value="Cytochrome b5-like heme/steroid binding domain"/>
    <property type="match status" value="1"/>
</dbReference>
<dbReference type="InterPro" id="IPR008259">
    <property type="entry name" value="FMN_hydac_DH_AS"/>
</dbReference>
<dbReference type="GO" id="GO:0020037">
    <property type="term" value="F:heme binding"/>
    <property type="evidence" value="ECO:0007669"/>
    <property type="project" value="UniProtKB-UniRule"/>
</dbReference>
<dbReference type="InterPro" id="IPR013785">
    <property type="entry name" value="Aldolase_TIM"/>
</dbReference>
<comment type="cofactor">
    <cofactor evidence="1">
        <name>FMN</name>
        <dbReference type="ChEBI" id="CHEBI:58210"/>
    </cofactor>
</comment>
<dbReference type="Pfam" id="PF00173">
    <property type="entry name" value="Cyt-b5"/>
    <property type="match status" value="1"/>
</dbReference>
<dbReference type="PANTHER" id="PTHR10578:SF104">
    <property type="entry name" value="CYTOCHROME B2, MITOCHONDRIAL-RELATED"/>
    <property type="match status" value="1"/>
</dbReference>
<keyword evidence="4" id="KW-0560">Oxidoreductase</keyword>
<evidence type="ECO:0000259" key="8">
    <source>
        <dbReference type="PROSITE" id="PS50255"/>
    </source>
</evidence>
<evidence type="ECO:0000256" key="4">
    <source>
        <dbReference type="ARBA" id="ARBA00023002"/>
    </source>
</evidence>
<dbReference type="AlphaFoldDB" id="A0A364LA78"/>
<dbReference type="InterPro" id="IPR001199">
    <property type="entry name" value="Cyt_B5-like_heme/steroid-bd"/>
</dbReference>
<feature type="region of interest" description="Disordered" evidence="7">
    <location>
        <begin position="73"/>
        <end position="93"/>
    </location>
</feature>
<keyword evidence="3 6" id="KW-0479">Metal-binding</keyword>
<dbReference type="GO" id="GO:0046872">
    <property type="term" value="F:metal ion binding"/>
    <property type="evidence" value="ECO:0007669"/>
    <property type="project" value="UniProtKB-UniRule"/>
</dbReference>
<dbReference type="PROSITE" id="PS00191">
    <property type="entry name" value="CYTOCHROME_B5_1"/>
    <property type="match status" value="1"/>
</dbReference>
<dbReference type="Pfam" id="PF01070">
    <property type="entry name" value="FMN_dh"/>
    <property type="match status" value="1"/>
</dbReference>
<dbReference type="SUPFAM" id="SSF55856">
    <property type="entry name" value="Cytochrome b5-like heme/steroid binding domain"/>
    <property type="match status" value="1"/>
</dbReference>
<dbReference type="SUPFAM" id="SSF51395">
    <property type="entry name" value="FMN-linked oxidoreductases"/>
    <property type="match status" value="1"/>
</dbReference>
<dbReference type="OrthoDB" id="1925334at2759"/>
<dbReference type="PROSITE" id="PS00557">
    <property type="entry name" value="FMN_HYDROXY_ACID_DH_1"/>
    <property type="match status" value="1"/>
</dbReference>
<evidence type="ECO:0000313" key="10">
    <source>
        <dbReference type="EMBL" id="RAO72725.1"/>
    </source>
</evidence>